<keyword evidence="3" id="KW-0670">Pyruvate</keyword>
<dbReference type="GO" id="GO:0030976">
    <property type="term" value="F:thiamine pyrophosphate binding"/>
    <property type="evidence" value="ECO:0007669"/>
    <property type="project" value="InterPro"/>
</dbReference>
<name>A0A7V3KNE9_UNCW3</name>
<dbReference type="AlphaFoldDB" id="A0A7V3KNE9"/>
<dbReference type="SUPFAM" id="SSF52518">
    <property type="entry name" value="Thiamin diphosphate-binding fold (THDP-binding)"/>
    <property type="match status" value="1"/>
</dbReference>
<comment type="caution">
    <text evidence="3">The sequence shown here is derived from an EMBL/GenBank/DDBJ whole genome shotgun (WGS) entry which is preliminary data.</text>
</comment>
<accession>A0A7V3KNE9</accession>
<protein>
    <submittedName>
        <fullName evidence="3">Pyruvate ferredoxin oxidoreductase</fullName>
    </submittedName>
</protein>
<dbReference type="Gene3D" id="3.40.50.970">
    <property type="match status" value="2"/>
</dbReference>
<dbReference type="InterPro" id="IPR051479">
    <property type="entry name" value="PorB-like"/>
</dbReference>
<sequence length="321" mass="35600">MADNFSISLKELAKRNKGLASGHRACAGCPFPAIIRMTLSASDYPVVVANATGCMEVTTSIFPFGAWPVPWIHSAFENAAATISGVEAAYKALVRKGEIPSDKKVKFVAFGGDGGTYDIGLQALSGAVERGHNFLYILYDNEGYMNTGIQRSSSTPYGASTTTSPAGKVLPGKLQHKKPIVDIMAAHGMPYVAQASVSHWNDYVKKVRKALSIEGPTFIAVYSPCVPGWGYPENKSIEVAKIAVETGFWPLYEVENGYYKINYRPRNPLPIEEFLKSQVRFAHLLNHPEAIEEIKRFIEQRWKFLEFMEKRREIEGIKEDV</sequence>
<proteinExistence type="predicted"/>
<dbReference type="EMBL" id="DTGD01000110">
    <property type="protein sequence ID" value="HGB35850.1"/>
    <property type="molecule type" value="Genomic_DNA"/>
</dbReference>
<dbReference type="PANTHER" id="PTHR42897">
    <property type="entry name" value="PYRUVATE SYNTHASE SUBUNIT PORB"/>
    <property type="match status" value="1"/>
</dbReference>
<dbReference type="InterPro" id="IPR011766">
    <property type="entry name" value="TPP_enzyme_TPP-bd"/>
</dbReference>
<evidence type="ECO:0000313" key="3">
    <source>
        <dbReference type="EMBL" id="HGB35850.1"/>
    </source>
</evidence>
<keyword evidence="1" id="KW-0560">Oxidoreductase</keyword>
<reference evidence="3" key="1">
    <citation type="journal article" date="2020" name="mSystems">
        <title>Genome- and Community-Level Interaction Insights into Carbon Utilization and Element Cycling Functions of Hydrothermarchaeota in Hydrothermal Sediment.</title>
        <authorList>
            <person name="Zhou Z."/>
            <person name="Liu Y."/>
            <person name="Xu W."/>
            <person name="Pan J."/>
            <person name="Luo Z.H."/>
            <person name="Li M."/>
        </authorList>
    </citation>
    <scope>NUCLEOTIDE SEQUENCE [LARGE SCALE GENOMIC DNA]</scope>
    <source>
        <strain evidence="3">SpSt-754</strain>
    </source>
</reference>
<dbReference type="GO" id="GO:0016491">
    <property type="term" value="F:oxidoreductase activity"/>
    <property type="evidence" value="ECO:0007669"/>
    <property type="project" value="UniProtKB-KW"/>
</dbReference>
<dbReference type="InterPro" id="IPR029061">
    <property type="entry name" value="THDP-binding"/>
</dbReference>
<dbReference type="CDD" id="cd03376">
    <property type="entry name" value="TPP_PFOR_porB_like"/>
    <property type="match status" value="1"/>
</dbReference>
<evidence type="ECO:0000256" key="1">
    <source>
        <dbReference type="ARBA" id="ARBA00023002"/>
    </source>
</evidence>
<gene>
    <name evidence="3" type="ORF">ENV38_02945</name>
</gene>
<evidence type="ECO:0000259" key="2">
    <source>
        <dbReference type="Pfam" id="PF02775"/>
    </source>
</evidence>
<feature type="domain" description="Thiamine pyrophosphate enzyme TPP-binding" evidence="2">
    <location>
        <begin position="52"/>
        <end position="221"/>
    </location>
</feature>
<organism evidence="3">
    <name type="scientific">candidate division WOR-3 bacterium</name>
    <dbReference type="NCBI Taxonomy" id="2052148"/>
    <lineage>
        <taxon>Bacteria</taxon>
        <taxon>Bacteria division WOR-3</taxon>
    </lineage>
</organism>
<dbReference type="PANTHER" id="PTHR42897:SF2">
    <property type="entry name" value="PYRUVATE SYNTHASE SUBUNIT PORB"/>
    <property type="match status" value="1"/>
</dbReference>
<dbReference type="Pfam" id="PF02775">
    <property type="entry name" value="TPP_enzyme_C"/>
    <property type="match status" value="1"/>
</dbReference>